<dbReference type="EMBL" id="AP012057">
    <property type="protein sequence ID" value="BAN01669.1"/>
    <property type="molecule type" value="Genomic_DNA"/>
</dbReference>
<dbReference type="KEGG" id="aym:YM304_13550"/>
<protein>
    <recommendedName>
        <fullName evidence="10">DoxX family protein</fullName>
    </recommendedName>
</protein>
<evidence type="ECO:0000313" key="8">
    <source>
        <dbReference type="EMBL" id="BAN01669.1"/>
    </source>
</evidence>
<evidence type="ECO:0000256" key="4">
    <source>
        <dbReference type="ARBA" id="ARBA00022692"/>
    </source>
</evidence>
<keyword evidence="4 7" id="KW-0812">Transmembrane</keyword>
<proteinExistence type="inferred from homology"/>
<keyword evidence="6 7" id="KW-0472">Membrane</keyword>
<dbReference type="AlphaFoldDB" id="A0A6C7E8Y6"/>
<name>A0A6C7E8Y6_ILUCY</name>
<comment type="subcellular location">
    <subcellularLocation>
        <location evidence="1">Cell membrane</location>
        <topology evidence="1">Multi-pass membrane protein</topology>
    </subcellularLocation>
</comment>
<dbReference type="OrthoDB" id="346004at2"/>
<feature type="transmembrane region" description="Helical" evidence="7">
    <location>
        <begin position="62"/>
        <end position="88"/>
    </location>
</feature>
<comment type="similarity">
    <text evidence="2">Belongs to the DoxX family.</text>
</comment>
<evidence type="ECO:0000256" key="3">
    <source>
        <dbReference type="ARBA" id="ARBA00022475"/>
    </source>
</evidence>
<keyword evidence="9" id="KW-1185">Reference proteome</keyword>
<dbReference type="InterPro" id="IPR051907">
    <property type="entry name" value="DoxX-like_oxidoreductase"/>
</dbReference>
<evidence type="ECO:0000256" key="7">
    <source>
        <dbReference type="SAM" id="Phobius"/>
    </source>
</evidence>
<gene>
    <name evidence="8" type="ORF">YM304_13550</name>
</gene>
<dbReference type="PANTHER" id="PTHR33452">
    <property type="entry name" value="OXIDOREDUCTASE CATD-RELATED"/>
    <property type="match status" value="1"/>
</dbReference>
<evidence type="ECO:0000256" key="6">
    <source>
        <dbReference type="ARBA" id="ARBA00023136"/>
    </source>
</evidence>
<organism evidence="8 9">
    <name type="scientific">Ilumatobacter coccineus (strain NBRC 103263 / KCTC 29153 / YM16-304)</name>
    <dbReference type="NCBI Taxonomy" id="1313172"/>
    <lineage>
        <taxon>Bacteria</taxon>
        <taxon>Bacillati</taxon>
        <taxon>Actinomycetota</taxon>
        <taxon>Acidimicrobiia</taxon>
        <taxon>Acidimicrobiales</taxon>
        <taxon>Ilumatobacteraceae</taxon>
        <taxon>Ilumatobacter</taxon>
    </lineage>
</organism>
<dbReference type="GO" id="GO:0005886">
    <property type="term" value="C:plasma membrane"/>
    <property type="evidence" value="ECO:0007669"/>
    <property type="project" value="UniProtKB-SubCell"/>
</dbReference>
<feature type="transmembrane region" description="Helical" evidence="7">
    <location>
        <begin position="7"/>
        <end position="25"/>
    </location>
</feature>
<evidence type="ECO:0000256" key="2">
    <source>
        <dbReference type="ARBA" id="ARBA00006679"/>
    </source>
</evidence>
<feature type="transmembrane region" description="Helical" evidence="7">
    <location>
        <begin position="100"/>
        <end position="117"/>
    </location>
</feature>
<accession>A0A6C7E8Y6</accession>
<evidence type="ECO:0000256" key="5">
    <source>
        <dbReference type="ARBA" id="ARBA00022989"/>
    </source>
</evidence>
<evidence type="ECO:0000313" key="9">
    <source>
        <dbReference type="Proteomes" id="UP000011863"/>
    </source>
</evidence>
<dbReference type="PANTHER" id="PTHR33452:SF1">
    <property type="entry name" value="INNER MEMBRANE PROTEIN YPHA-RELATED"/>
    <property type="match status" value="1"/>
</dbReference>
<dbReference type="Proteomes" id="UP000011863">
    <property type="component" value="Chromosome"/>
</dbReference>
<dbReference type="InterPro" id="IPR032808">
    <property type="entry name" value="DoxX"/>
</dbReference>
<evidence type="ECO:0000256" key="1">
    <source>
        <dbReference type="ARBA" id="ARBA00004651"/>
    </source>
</evidence>
<evidence type="ECO:0008006" key="10">
    <source>
        <dbReference type="Google" id="ProtNLM"/>
    </source>
</evidence>
<reference evidence="8 9" key="1">
    <citation type="journal article" date="2013" name="Int. J. Syst. Evol. Microbiol.">
        <title>Ilumatobacter nonamiense sp. nov. and Ilumatobacter coccineum sp. nov., isolated from seashore sand.</title>
        <authorList>
            <person name="Matsumoto A."/>
            <person name="Kasai H."/>
            <person name="Matsuo Y."/>
            <person name="Shizuri Y."/>
            <person name="Ichikawa N."/>
            <person name="Fujita N."/>
            <person name="Omura S."/>
            <person name="Takahashi Y."/>
        </authorList>
    </citation>
    <scope>NUCLEOTIDE SEQUENCE [LARGE SCALE GENOMIC DNA]</scope>
    <source>
        <strain evidence="9">NBRC 103263 / KCTC 29153 / YM16-304</strain>
    </source>
</reference>
<keyword evidence="5 7" id="KW-1133">Transmembrane helix</keyword>
<dbReference type="Pfam" id="PF07681">
    <property type="entry name" value="DoxX"/>
    <property type="match status" value="1"/>
</dbReference>
<keyword evidence="3" id="KW-1003">Cell membrane</keyword>
<feature type="transmembrane region" description="Helical" evidence="7">
    <location>
        <begin position="137"/>
        <end position="159"/>
    </location>
</feature>
<sequence length="163" mass="16829">MADEANLALLFLRVVIGLTMAAHGYNKAKNLAGTAGWFDSIGMKPGKLHARFASGGEMLAGLFLAAGLLTSFAALGFVGLMTVAWYTSHRDSGFFIIKEGWEYVMVLGVVAVTIAMLGPGDWSVDEAIGIATDLDGYVGLAISAGGGLAAAGALLAVFFRPPS</sequence>
<dbReference type="RefSeq" id="WP_015440916.1">
    <property type="nucleotide sequence ID" value="NC_020520.1"/>
</dbReference>